<gene>
    <name evidence="2" type="ORF">M2319_000970</name>
</gene>
<proteinExistence type="predicted"/>
<comment type="caution">
    <text evidence="2">The sequence shown here is derived from an EMBL/GenBank/DDBJ whole genome shotgun (WGS) entry which is preliminary data.</text>
</comment>
<organism evidence="2 3">
    <name type="scientific">Rhodobium gokarnense</name>
    <dbReference type="NCBI Taxonomy" id="364296"/>
    <lineage>
        <taxon>Bacteria</taxon>
        <taxon>Pseudomonadati</taxon>
        <taxon>Pseudomonadota</taxon>
        <taxon>Alphaproteobacteria</taxon>
        <taxon>Hyphomicrobiales</taxon>
        <taxon>Rhodobiaceae</taxon>
        <taxon>Rhodobium</taxon>
    </lineage>
</organism>
<evidence type="ECO:0000313" key="3">
    <source>
        <dbReference type="Proteomes" id="UP001209755"/>
    </source>
</evidence>
<dbReference type="Proteomes" id="UP001209755">
    <property type="component" value="Unassembled WGS sequence"/>
</dbReference>
<sequence>MDRASLIFCVGALAAALVLSVVGFQFAAMPQDAVAAANTPVTAEEMGVVELGDGFGELAVTDLMDYYLENPPVSDAGASDTVPERRFGGC</sequence>
<reference evidence="3" key="1">
    <citation type="submission" date="2023-07" db="EMBL/GenBank/DDBJ databases">
        <title>Genome sequencing of Purple Non-Sulfur Bacteria from various extreme environments.</title>
        <authorList>
            <person name="Mayer M."/>
        </authorList>
    </citation>
    <scope>NUCLEOTIDE SEQUENCE [LARGE SCALE GENOMIC DNA]</scope>
    <source>
        <strain evidence="3">DSM 17935</strain>
    </source>
</reference>
<name>A0ABT3H8E0_9HYPH</name>
<evidence type="ECO:0000313" key="2">
    <source>
        <dbReference type="EMBL" id="MCW2306651.1"/>
    </source>
</evidence>
<dbReference type="RefSeq" id="WP_264600310.1">
    <property type="nucleotide sequence ID" value="NZ_JAOQNS010000002.1"/>
</dbReference>
<feature type="signal peptide" evidence="1">
    <location>
        <begin position="1"/>
        <end position="27"/>
    </location>
</feature>
<accession>A0ABT3H8E0</accession>
<keyword evidence="1" id="KW-0732">Signal</keyword>
<feature type="chain" id="PRO_5045603251" evidence="1">
    <location>
        <begin position="28"/>
        <end position="90"/>
    </location>
</feature>
<evidence type="ECO:0000256" key="1">
    <source>
        <dbReference type="SAM" id="SignalP"/>
    </source>
</evidence>
<dbReference type="EMBL" id="JAOQNS010000002">
    <property type="protein sequence ID" value="MCW2306651.1"/>
    <property type="molecule type" value="Genomic_DNA"/>
</dbReference>
<keyword evidence="3" id="KW-1185">Reference proteome</keyword>
<protein>
    <submittedName>
        <fullName evidence="2">Uncharacterized protein</fullName>
    </submittedName>
</protein>